<dbReference type="STRING" id="451379.A0A0N5ALM9"/>
<protein>
    <submittedName>
        <fullName evidence="2">CASPASE_P20 domain-containing protein</fullName>
    </submittedName>
</protein>
<organism evidence="1 2">
    <name type="scientific">Syphacia muris</name>
    <dbReference type="NCBI Taxonomy" id="451379"/>
    <lineage>
        <taxon>Eukaryota</taxon>
        <taxon>Metazoa</taxon>
        <taxon>Ecdysozoa</taxon>
        <taxon>Nematoda</taxon>
        <taxon>Chromadorea</taxon>
        <taxon>Rhabditida</taxon>
        <taxon>Spirurina</taxon>
        <taxon>Oxyuridomorpha</taxon>
        <taxon>Oxyuroidea</taxon>
        <taxon>Oxyuridae</taxon>
        <taxon>Syphacia</taxon>
    </lineage>
</organism>
<dbReference type="GO" id="GO:0016791">
    <property type="term" value="F:phosphatase activity"/>
    <property type="evidence" value="ECO:0007669"/>
    <property type="project" value="UniProtKB-ARBA"/>
</dbReference>
<sequence>MIHNLSVPEWAKNINFMKKLKRMCWTGLQVEFGKLSEDKLLQQIRNKISIEKLLVIVLDMRILLNCILSGGVYSGIVSNLKKQRDCFAAAKQDSDCQYFYGLSAHDITVFAVLSLFSELPFLGDTPHINYAANIAFELWQRKNTYKIRVVYANGYNMAISDVTKYVPGCSNVEMFCDIDNFFEAVRPFILEDPLKTCATIKREQYGADIYFNGDLIKYFKNSEEAVNRTREADEDSVKKRCNIFLNFIFKKFKFNKNRYDQLSTAITRCVITSDDFFFAVHNNRLFSEDIEDSVRKSREAIERRHLLKPFRMEYKTAIESKVIY</sequence>
<name>A0A0N5ALM9_9BILA</name>
<dbReference type="SUPFAM" id="SSF53254">
    <property type="entry name" value="Phosphoglycerate mutase-like"/>
    <property type="match status" value="1"/>
</dbReference>
<dbReference type="WBParaSite" id="SMUV_0000545201-mRNA-1">
    <property type="protein sequence ID" value="SMUV_0000545201-mRNA-1"/>
    <property type="gene ID" value="SMUV_0000545201"/>
</dbReference>
<reference evidence="2" key="1">
    <citation type="submission" date="2017-02" db="UniProtKB">
        <authorList>
            <consortium name="WormBaseParasite"/>
        </authorList>
    </citation>
    <scope>IDENTIFICATION</scope>
</reference>
<dbReference type="AlphaFoldDB" id="A0A0N5ALM9"/>
<accession>A0A0N5ALM9</accession>
<keyword evidence="1" id="KW-1185">Reference proteome</keyword>
<proteinExistence type="predicted"/>
<evidence type="ECO:0000313" key="1">
    <source>
        <dbReference type="Proteomes" id="UP000046393"/>
    </source>
</evidence>
<evidence type="ECO:0000313" key="2">
    <source>
        <dbReference type="WBParaSite" id="SMUV_0000545201-mRNA-1"/>
    </source>
</evidence>
<dbReference type="InterPro" id="IPR029033">
    <property type="entry name" value="His_PPase_superfam"/>
</dbReference>
<dbReference type="Gene3D" id="3.40.50.1240">
    <property type="entry name" value="Phosphoglycerate mutase-like"/>
    <property type="match status" value="1"/>
</dbReference>
<dbReference type="Proteomes" id="UP000046393">
    <property type="component" value="Unplaced"/>
</dbReference>